<protein>
    <submittedName>
        <fullName evidence="1">Uncharacterized protein</fullName>
    </submittedName>
</protein>
<name>A0A8S5RXD8_9CAUD</name>
<sequence>MKTFKQILAIIGIILYVNYIISSPVCVEEYTNRGTSICSEQHMHRQPTVKRNVTKQMQHIPMLVFYFAPKRNDFTFAITNNFYAIVNIPVYHWQLPRGNIISSHLFRFIRHIIGYNANISSWYSIC</sequence>
<proteinExistence type="predicted"/>
<reference evidence="1" key="1">
    <citation type="journal article" date="2021" name="Proc. Natl. Acad. Sci. U.S.A.">
        <title>A Catalog of Tens of Thousands of Viruses from Human Metagenomes Reveals Hidden Associations with Chronic Diseases.</title>
        <authorList>
            <person name="Tisza M.J."/>
            <person name="Buck C.B."/>
        </authorList>
    </citation>
    <scope>NUCLEOTIDE SEQUENCE</scope>
    <source>
        <strain evidence="1">CtEJG5</strain>
    </source>
</reference>
<dbReference type="EMBL" id="BK032506">
    <property type="protein sequence ID" value="DAF43438.1"/>
    <property type="molecule type" value="Genomic_DNA"/>
</dbReference>
<accession>A0A8S5RXD8</accession>
<organism evidence="1">
    <name type="scientific">Siphoviridae sp. ctEJG5</name>
    <dbReference type="NCBI Taxonomy" id="2827814"/>
    <lineage>
        <taxon>Viruses</taxon>
        <taxon>Duplodnaviria</taxon>
        <taxon>Heunggongvirae</taxon>
        <taxon>Uroviricota</taxon>
        <taxon>Caudoviricetes</taxon>
    </lineage>
</organism>
<evidence type="ECO:0000313" key="1">
    <source>
        <dbReference type="EMBL" id="DAF43438.1"/>
    </source>
</evidence>